<dbReference type="Gene3D" id="3.40.50.300">
    <property type="entry name" value="P-loop containing nucleotide triphosphate hydrolases"/>
    <property type="match status" value="1"/>
</dbReference>
<dbReference type="AlphaFoldDB" id="A0AAE0F8Q9"/>
<accession>A0AAE0F8Q9</accession>
<dbReference type="InterPro" id="IPR027417">
    <property type="entry name" value="P-loop_NTPase"/>
</dbReference>
<gene>
    <name evidence="1" type="ORF">CYMTET_35701</name>
</gene>
<dbReference type="Proteomes" id="UP001190700">
    <property type="component" value="Unassembled WGS sequence"/>
</dbReference>
<reference evidence="1 2" key="1">
    <citation type="journal article" date="2015" name="Genome Biol. Evol.">
        <title>Comparative Genomics of a Bacterivorous Green Alga Reveals Evolutionary Causalities and Consequences of Phago-Mixotrophic Mode of Nutrition.</title>
        <authorList>
            <person name="Burns J.A."/>
            <person name="Paasch A."/>
            <person name="Narechania A."/>
            <person name="Kim E."/>
        </authorList>
    </citation>
    <scope>NUCLEOTIDE SEQUENCE [LARGE SCALE GENOMIC DNA]</scope>
    <source>
        <strain evidence="1 2">PLY_AMNH</strain>
    </source>
</reference>
<evidence type="ECO:0000313" key="1">
    <source>
        <dbReference type="EMBL" id="KAK3255074.1"/>
    </source>
</evidence>
<protein>
    <submittedName>
        <fullName evidence="1">Uncharacterized protein</fullName>
    </submittedName>
</protein>
<proteinExistence type="predicted"/>
<dbReference type="SUPFAM" id="SSF52540">
    <property type="entry name" value="P-loop containing nucleoside triphosphate hydrolases"/>
    <property type="match status" value="1"/>
</dbReference>
<keyword evidence="2" id="KW-1185">Reference proteome</keyword>
<sequence>MNAERTLEQHAQLISAKASWLMERSARITPDEIRREGLWDLFPSVEGSEDDCVDLYDRIDYDFPDDASCAKFWSTMSLLKRAAGKQNVILPDKDTAMYYSNLADLRELSCVTAEDLRRMCIPTRFPDEFRVRKFYVSSQMAVMWMLVSTCELSVQARSSMLLKMYKDRVTVCRDEATGMRFRVLSVPPGLGKTAMVMGAVTALVRNGMFERMMRTADVWCKQVRSTSGVGAYFSDSSDGAALPRAVVFFVCPENVWGYWHGTVASHIAELSLDECDGSGEMLLYPPTPKEKFFWKKALQVVERADPSDGEKRKAIVVMTPAQFAQFLKEGHNLAWPLTVFDEFSAHCSKFGNCVTPLCREFWAMTATPTEICGAVSGNLKTNPFRGILGDKFARCETHPHELKLRGRTPTQATETLCGNAQVLLLTTIPRGVVEWVTEEVSTLMFDGVALLKRASLGAETFMHKRLIESHASREKLVSRAAEEFLVWDLLEDESVARERRRAIGSGDSEVLTHFRKVDAGALPRGTHERTDSFGQTYVKQSDMGFKRSRIGARNWFKTYVYSWWNGDTVNTLVDLPTVLRMLEDATRTLGFGIARITHCEATRAYHADRSEVEFMRGVHAKLRSKLELLESVARRIDAIPLGGYPRGHPLERDTRRNFALGARPFDKPAQLCSVLVCMNCSCCLTMDDVLSSGWYLDNMRWTANADVNLCDIHSLRCPECYVETVIDEGVRPMCEVFFGRHLAERHGEGYRDVEEMKDAVRRAEGFEFRRCLRGERMYDVDRAFFDLGGAVMLEAVILEAILVRGMRRLVFFADGHAFDGIVGPVFETARRWLFMEGAPKSVARRHLWHGQRHGVSASMTKAENVKWYTDMQARREVRALCLSRDRSVGEETHGMNLAATDAIFFLGRCHNSVQAVSRGLRAGVSAADGDRYLLVYCA</sequence>
<evidence type="ECO:0000313" key="2">
    <source>
        <dbReference type="Proteomes" id="UP001190700"/>
    </source>
</evidence>
<name>A0AAE0F8Q9_9CHLO</name>
<dbReference type="EMBL" id="LGRX02022861">
    <property type="protein sequence ID" value="KAK3255074.1"/>
    <property type="molecule type" value="Genomic_DNA"/>
</dbReference>
<comment type="caution">
    <text evidence="1">The sequence shown here is derived from an EMBL/GenBank/DDBJ whole genome shotgun (WGS) entry which is preliminary data.</text>
</comment>
<organism evidence="1 2">
    <name type="scientific">Cymbomonas tetramitiformis</name>
    <dbReference type="NCBI Taxonomy" id="36881"/>
    <lineage>
        <taxon>Eukaryota</taxon>
        <taxon>Viridiplantae</taxon>
        <taxon>Chlorophyta</taxon>
        <taxon>Pyramimonadophyceae</taxon>
        <taxon>Pyramimonadales</taxon>
        <taxon>Pyramimonadaceae</taxon>
        <taxon>Cymbomonas</taxon>
    </lineage>
</organism>